<dbReference type="PANTHER" id="PTHR11461:SF211">
    <property type="entry name" value="GH10112P-RELATED"/>
    <property type="match status" value="1"/>
</dbReference>
<dbReference type="KEGG" id="cqu:CpipJ_CPIJ006815"/>
<evidence type="ECO:0000313" key="9">
    <source>
        <dbReference type="Proteomes" id="UP000002320"/>
    </source>
</evidence>
<dbReference type="InterPro" id="IPR036186">
    <property type="entry name" value="Serpin_sf"/>
</dbReference>
<evidence type="ECO:0000259" key="6">
    <source>
        <dbReference type="SMART" id="SM00093"/>
    </source>
</evidence>
<dbReference type="InParanoid" id="B0WIF0"/>
<name>B0WIF0_CULQU</name>
<accession>B0WIF0</accession>
<dbReference type="AlphaFoldDB" id="B0WIF0"/>
<dbReference type="InterPro" id="IPR000215">
    <property type="entry name" value="Serpin_fam"/>
</dbReference>
<dbReference type="InterPro" id="IPR023795">
    <property type="entry name" value="Serpin_CS"/>
</dbReference>
<dbReference type="HOGENOM" id="CLU_023330_0_1_1"/>
<dbReference type="PANTHER" id="PTHR11461">
    <property type="entry name" value="SERINE PROTEASE INHIBITOR, SERPIN"/>
    <property type="match status" value="1"/>
</dbReference>
<keyword evidence="9" id="KW-1185">Reference proteome</keyword>
<dbReference type="InterPro" id="IPR042185">
    <property type="entry name" value="Serpin_sf_2"/>
</dbReference>
<dbReference type="OrthoDB" id="671595at2759"/>
<dbReference type="VEuPathDB" id="VectorBase:CQUJHB017665"/>
<dbReference type="GO" id="GO:0005615">
    <property type="term" value="C:extracellular space"/>
    <property type="evidence" value="ECO:0007669"/>
    <property type="project" value="InterPro"/>
</dbReference>
<dbReference type="SMART" id="SM00093">
    <property type="entry name" value="SERPIN"/>
    <property type="match status" value="1"/>
</dbReference>
<dbReference type="InterPro" id="IPR042178">
    <property type="entry name" value="Serpin_sf_1"/>
</dbReference>
<keyword evidence="3" id="KW-0722">Serine protease inhibitor</keyword>
<protein>
    <submittedName>
        <fullName evidence="7">Serine protease inhibitor</fullName>
    </submittedName>
</protein>
<evidence type="ECO:0000313" key="8">
    <source>
        <dbReference type="EnsemblMetazoa" id="CPIJ006815-PA"/>
    </source>
</evidence>
<keyword evidence="5" id="KW-0732">Signal</keyword>
<dbReference type="OMA" id="FETRCKM"/>
<dbReference type="EMBL" id="DS231947">
    <property type="protein sequence ID" value="EDS28433.1"/>
    <property type="molecule type" value="Genomic_DNA"/>
</dbReference>
<sequence>MRTAVISRQFNSTMAPGWLYLIVLIACTSSSDPDNTFSIELFRQTYLREQRNFVIAPPVLRASLGLLYQVANRPVTSELQRVMHLAPDKFQAAVDMKDSLTSMAKGREHFETRCKMFRDQVELSEKFSALFLGYFKPEVEFSSLNDQHAVITVTPKDYRMRYYDLKLSSDFHLNALFRNQFDPQKTENKVFKALNGYWMTSFMRQSAHFGIARLDRLIALEIHYSWRSELTMMVIMPAEEEGVLSELVQRFDLATYRAIDRALKQRYMEVSIPKITLEGNVALGVPLAKMGVVSAFLHNGFDLYRYRGSGLGVIEQRGSVVVAEGGSGAPNGTSRPSYLAVPHSPGFYADRPFMVLIRNRVTKQILAIGHYSYFQL</sequence>
<feature type="chain" id="PRO_5011408066" evidence="5">
    <location>
        <begin position="31"/>
        <end position="376"/>
    </location>
</feature>
<keyword evidence="2" id="KW-0646">Protease inhibitor</keyword>
<proteinExistence type="inferred from homology"/>
<reference evidence="8" key="2">
    <citation type="submission" date="2021-02" db="UniProtKB">
        <authorList>
            <consortium name="EnsemblMetazoa"/>
        </authorList>
    </citation>
    <scope>IDENTIFICATION</scope>
    <source>
        <strain evidence="8">JHB</strain>
    </source>
</reference>
<reference evidence="7" key="1">
    <citation type="submission" date="2007-03" db="EMBL/GenBank/DDBJ databases">
        <title>Annotation of Culex pipiens quinquefasciatus.</title>
        <authorList>
            <consortium name="The Broad Institute Genome Sequencing Platform"/>
            <person name="Atkinson P.W."/>
            <person name="Hemingway J."/>
            <person name="Christensen B.M."/>
            <person name="Higgs S."/>
            <person name="Kodira C."/>
            <person name="Hannick L."/>
            <person name="Megy K."/>
            <person name="O'Leary S."/>
            <person name="Pearson M."/>
            <person name="Haas B.J."/>
            <person name="Mauceli E."/>
            <person name="Wortman J.R."/>
            <person name="Lee N.H."/>
            <person name="Guigo R."/>
            <person name="Stanke M."/>
            <person name="Alvarado L."/>
            <person name="Amedeo P."/>
            <person name="Antoine C.H."/>
            <person name="Arensburger P."/>
            <person name="Bidwell S.L."/>
            <person name="Crawford M."/>
            <person name="Camaro F."/>
            <person name="Devon K."/>
            <person name="Engels R."/>
            <person name="Hammond M."/>
            <person name="Howarth C."/>
            <person name="Koehrsen M."/>
            <person name="Lawson D."/>
            <person name="Montgomery P."/>
            <person name="Nene V."/>
            <person name="Nusbaum C."/>
            <person name="Puiu D."/>
            <person name="Romero-Severson J."/>
            <person name="Severson D.W."/>
            <person name="Shumway M."/>
            <person name="Sisk P."/>
            <person name="Stolte C."/>
            <person name="Zeng Q."/>
            <person name="Eisenstadt E."/>
            <person name="Fraser-Liggett C."/>
            <person name="Strausberg R."/>
            <person name="Galagan J."/>
            <person name="Birren B."/>
            <person name="Collins F.H."/>
        </authorList>
    </citation>
    <scope>NUCLEOTIDE SEQUENCE [LARGE SCALE GENOMIC DNA]</scope>
    <source>
        <strain evidence="7">JHB</strain>
    </source>
</reference>
<evidence type="ECO:0000256" key="5">
    <source>
        <dbReference type="SAM" id="SignalP"/>
    </source>
</evidence>
<evidence type="ECO:0000313" key="7">
    <source>
        <dbReference type="EMBL" id="EDS28433.1"/>
    </source>
</evidence>
<dbReference type="PROSITE" id="PS00284">
    <property type="entry name" value="SERPIN"/>
    <property type="match status" value="1"/>
</dbReference>
<dbReference type="Pfam" id="PF00079">
    <property type="entry name" value="Serpin"/>
    <property type="match status" value="2"/>
</dbReference>
<feature type="signal peptide" evidence="5">
    <location>
        <begin position="1"/>
        <end position="30"/>
    </location>
</feature>
<evidence type="ECO:0000256" key="3">
    <source>
        <dbReference type="ARBA" id="ARBA00022900"/>
    </source>
</evidence>
<evidence type="ECO:0000256" key="4">
    <source>
        <dbReference type="RuleBase" id="RU000411"/>
    </source>
</evidence>
<dbReference type="Proteomes" id="UP000002320">
    <property type="component" value="Unassembled WGS sequence"/>
</dbReference>
<feature type="domain" description="Serpin" evidence="6">
    <location>
        <begin position="39"/>
        <end position="374"/>
    </location>
</feature>
<dbReference type="EnsemblMetazoa" id="CPIJ006815-RA">
    <property type="protein sequence ID" value="CPIJ006815-PA"/>
    <property type="gene ID" value="CPIJ006815"/>
</dbReference>
<organism>
    <name type="scientific">Culex quinquefasciatus</name>
    <name type="common">Southern house mosquito</name>
    <name type="synonym">Culex pungens</name>
    <dbReference type="NCBI Taxonomy" id="7176"/>
    <lineage>
        <taxon>Eukaryota</taxon>
        <taxon>Metazoa</taxon>
        <taxon>Ecdysozoa</taxon>
        <taxon>Arthropoda</taxon>
        <taxon>Hexapoda</taxon>
        <taxon>Insecta</taxon>
        <taxon>Pterygota</taxon>
        <taxon>Neoptera</taxon>
        <taxon>Endopterygota</taxon>
        <taxon>Diptera</taxon>
        <taxon>Nematocera</taxon>
        <taxon>Culicoidea</taxon>
        <taxon>Culicidae</taxon>
        <taxon>Culicinae</taxon>
        <taxon>Culicini</taxon>
        <taxon>Culex</taxon>
        <taxon>Culex</taxon>
    </lineage>
</organism>
<comment type="similarity">
    <text evidence="1 4">Belongs to the serpin family.</text>
</comment>
<dbReference type="Gene3D" id="2.30.39.10">
    <property type="entry name" value="Alpha-1-antitrypsin, domain 1"/>
    <property type="match status" value="1"/>
</dbReference>
<dbReference type="InterPro" id="IPR023796">
    <property type="entry name" value="Serpin_dom"/>
</dbReference>
<dbReference type="eggNOG" id="KOG2392">
    <property type="taxonomic scope" value="Eukaryota"/>
</dbReference>
<evidence type="ECO:0000256" key="2">
    <source>
        <dbReference type="ARBA" id="ARBA00022690"/>
    </source>
</evidence>
<dbReference type="PROSITE" id="PS51257">
    <property type="entry name" value="PROKAR_LIPOPROTEIN"/>
    <property type="match status" value="1"/>
</dbReference>
<evidence type="ECO:0000256" key="1">
    <source>
        <dbReference type="ARBA" id="ARBA00009500"/>
    </source>
</evidence>
<dbReference type="VEuPathDB" id="VectorBase:CPIJ006815"/>
<dbReference type="GO" id="GO:0004867">
    <property type="term" value="F:serine-type endopeptidase inhibitor activity"/>
    <property type="evidence" value="ECO:0007669"/>
    <property type="project" value="UniProtKB-KW"/>
</dbReference>
<dbReference type="Gene3D" id="3.30.497.10">
    <property type="entry name" value="Antithrombin, subunit I, domain 2"/>
    <property type="match status" value="2"/>
</dbReference>
<dbReference type="SUPFAM" id="SSF56574">
    <property type="entry name" value="Serpins"/>
    <property type="match status" value="1"/>
</dbReference>
<gene>
    <name evidence="8" type="primary">6038745</name>
    <name evidence="7" type="ORF">CpipJ_CPIJ006815</name>
</gene>